<keyword evidence="7" id="KW-0449">Lipoprotein</keyword>
<evidence type="ECO:0000256" key="9">
    <source>
        <dbReference type="ARBA" id="ARBA00048048"/>
    </source>
</evidence>
<accession>A0A0G4FT41</accession>
<evidence type="ECO:0000259" key="12">
    <source>
        <dbReference type="Pfam" id="PF01529"/>
    </source>
</evidence>
<keyword evidence="4 10" id="KW-1133">Transmembrane helix</keyword>
<feature type="transmembrane region" description="Helical" evidence="10">
    <location>
        <begin position="37"/>
        <end position="60"/>
    </location>
</feature>
<feature type="compositionally biased region" description="Basic and acidic residues" evidence="11">
    <location>
        <begin position="328"/>
        <end position="358"/>
    </location>
</feature>
<dbReference type="AlphaFoldDB" id="A0A0G4FT41"/>
<keyword evidence="3 10" id="KW-0812">Transmembrane</keyword>
<reference evidence="13 14" key="1">
    <citation type="submission" date="2014-11" db="EMBL/GenBank/DDBJ databases">
        <authorList>
            <person name="Zhu J."/>
            <person name="Qi W."/>
            <person name="Song R."/>
        </authorList>
    </citation>
    <scope>NUCLEOTIDE SEQUENCE [LARGE SCALE GENOMIC DNA]</scope>
</reference>
<evidence type="ECO:0000256" key="3">
    <source>
        <dbReference type="ARBA" id="ARBA00022692"/>
    </source>
</evidence>
<dbReference type="EC" id="2.3.1.225" evidence="10"/>
<dbReference type="FunCoup" id="A0A0G4FT41">
    <property type="interactions" value="29"/>
</dbReference>
<feature type="domain" description="Palmitoyltransferase DHHC" evidence="12">
    <location>
        <begin position="125"/>
        <end position="254"/>
    </location>
</feature>
<feature type="transmembrane region" description="Helical" evidence="10">
    <location>
        <begin position="66"/>
        <end position="89"/>
    </location>
</feature>
<dbReference type="STRING" id="1169540.A0A0G4FT41"/>
<keyword evidence="6" id="KW-0564">Palmitate</keyword>
<dbReference type="PANTHER" id="PTHR22883">
    <property type="entry name" value="ZINC FINGER DHHC DOMAIN CONTAINING PROTEIN"/>
    <property type="match status" value="1"/>
</dbReference>
<dbReference type="Pfam" id="PF01529">
    <property type="entry name" value="DHHC"/>
    <property type="match status" value="1"/>
</dbReference>
<dbReference type="EMBL" id="CDMY01000496">
    <property type="protein sequence ID" value="CEM17791.1"/>
    <property type="molecule type" value="Genomic_DNA"/>
</dbReference>
<evidence type="ECO:0000256" key="8">
    <source>
        <dbReference type="ARBA" id="ARBA00023315"/>
    </source>
</evidence>
<proteinExistence type="inferred from homology"/>
<keyword evidence="5 10" id="KW-0472">Membrane</keyword>
<evidence type="ECO:0000256" key="10">
    <source>
        <dbReference type="RuleBase" id="RU079119"/>
    </source>
</evidence>
<name>A0A0G4FT41_VITBC</name>
<comment type="similarity">
    <text evidence="10">Belongs to the DHHC palmitoyltransferase family.</text>
</comment>
<comment type="domain">
    <text evidence="10">The DHHC domain is required for palmitoyltransferase activity.</text>
</comment>
<protein>
    <recommendedName>
        <fullName evidence="10">Palmitoyltransferase</fullName>
        <ecNumber evidence="10">2.3.1.225</ecNumber>
    </recommendedName>
</protein>
<feature type="transmembrane region" description="Helical" evidence="10">
    <location>
        <begin position="219"/>
        <end position="244"/>
    </location>
</feature>
<organism evidence="13 14">
    <name type="scientific">Vitrella brassicaformis (strain CCMP3155)</name>
    <dbReference type="NCBI Taxonomy" id="1169540"/>
    <lineage>
        <taxon>Eukaryota</taxon>
        <taxon>Sar</taxon>
        <taxon>Alveolata</taxon>
        <taxon>Colpodellida</taxon>
        <taxon>Vitrellaceae</taxon>
        <taxon>Vitrella</taxon>
    </lineage>
</organism>
<evidence type="ECO:0000313" key="14">
    <source>
        <dbReference type="Proteomes" id="UP000041254"/>
    </source>
</evidence>
<dbReference type="OrthoDB" id="4096362at2759"/>
<evidence type="ECO:0000256" key="5">
    <source>
        <dbReference type="ARBA" id="ARBA00023136"/>
    </source>
</evidence>
<evidence type="ECO:0000256" key="11">
    <source>
        <dbReference type="SAM" id="MobiDB-lite"/>
    </source>
</evidence>
<dbReference type="OMA" id="GTAESHW"/>
<dbReference type="Proteomes" id="UP000041254">
    <property type="component" value="Unassembled WGS sequence"/>
</dbReference>
<dbReference type="GO" id="GO:0005783">
    <property type="term" value="C:endoplasmic reticulum"/>
    <property type="evidence" value="ECO:0007669"/>
    <property type="project" value="TreeGrafter"/>
</dbReference>
<dbReference type="InterPro" id="IPR039859">
    <property type="entry name" value="PFA4/ZDH16/20/ERF2-like"/>
</dbReference>
<dbReference type="PROSITE" id="PS50216">
    <property type="entry name" value="DHHC"/>
    <property type="match status" value="1"/>
</dbReference>
<dbReference type="PhylomeDB" id="A0A0G4FT41"/>
<evidence type="ECO:0000256" key="2">
    <source>
        <dbReference type="ARBA" id="ARBA00022679"/>
    </source>
</evidence>
<evidence type="ECO:0000313" key="13">
    <source>
        <dbReference type="EMBL" id="CEM17791.1"/>
    </source>
</evidence>
<keyword evidence="14" id="KW-1185">Reference proteome</keyword>
<feature type="region of interest" description="Disordered" evidence="11">
    <location>
        <begin position="306"/>
        <end position="358"/>
    </location>
</feature>
<gene>
    <name evidence="13" type="ORF">Vbra_454</name>
</gene>
<sequence length="358" mass="40300">MPTGGRDVEFVPQYKVWPGNNRFYCGGRCVTGPEPGYLAVTVLLILIPSGGFFVTVVPLVCGHEMWWVILLPIAPLFPATLVLLLAAAFTEPGILPRRNPPPEEIPQTNEAREKEVIINGCSIILKWCPTCKIWRPPRSKHCVFCDNCVQRFDHHCPWVSNCVGLRNYRFFVLFVFSCTLWAFYVVVVDAYALVSLAYVGHHMSVPLLIDTMKEHPICTLVLVFTFCMLCPLVNLSIFHCYLTARNLTTNEEIKELYGQKNPFSLGLRGNCREAFCLEREPSKILWRQPVCVPTCPPLPATLVAPSPSPRTAGSHTSARSLAVVTPTERGDRDRRERERVGVGADEWRVEQMERGEGT</sequence>
<comment type="subcellular location">
    <subcellularLocation>
        <location evidence="1">Endomembrane system</location>
        <topology evidence="1">Multi-pass membrane protein</topology>
    </subcellularLocation>
</comment>
<keyword evidence="8 10" id="KW-0012">Acyltransferase</keyword>
<evidence type="ECO:0000256" key="7">
    <source>
        <dbReference type="ARBA" id="ARBA00023288"/>
    </source>
</evidence>
<keyword evidence="2 10" id="KW-0808">Transferase</keyword>
<evidence type="ECO:0000256" key="4">
    <source>
        <dbReference type="ARBA" id="ARBA00022989"/>
    </source>
</evidence>
<feature type="transmembrane region" description="Helical" evidence="10">
    <location>
        <begin position="170"/>
        <end position="199"/>
    </location>
</feature>
<dbReference type="InterPro" id="IPR001594">
    <property type="entry name" value="Palmitoyltrfase_DHHC"/>
</dbReference>
<dbReference type="GO" id="GO:0005794">
    <property type="term" value="C:Golgi apparatus"/>
    <property type="evidence" value="ECO:0007669"/>
    <property type="project" value="TreeGrafter"/>
</dbReference>
<dbReference type="PANTHER" id="PTHR22883:SF43">
    <property type="entry name" value="PALMITOYLTRANSFERASE APP"/>
    <property type="match status" value="1"/>
</dbReference>
<dbReference type="GO" id="GO:0006612">
    <property type="term" value="P:protein targeting to membrane"/>
    <property type="evidence" value="ECO:0007669"/>
    <property type="project" value="TreeGrafter"/>
</dbReference>
<dbReference type="VEuPathDB" id="CryptoDB:Vbra_454"/>
<evidence type="ECO:0000256" key="1">
    <source>
        <dbReference type="ARBA" id="ARBA00004127"/>
    </source>
</evidence>
<feature type="compositionally biased region" description="Polar residues" evidence="11">
    <location>
        <begin position="309"/>
        <end position="319"/>
    </location>
</feature>
<dbReference type="GO" id="GO:0019706">
    <property type="term" value="F:protein-cysteine S-palmitoyltransferase activity"/>
    <property type="evidence" value="ECO:0007669"/>
    <property type="project" value="UniProtKB-EC"/>
</dbReference>
<dbReference type="InParanoid" id="A0A0G4FT41"/>
<evidence type="ECO:0000256" key="6">
    <source>
        <dbReference type="ARBA" id="ARBA00023139"/>
    </source>
</evidence>
<comment type="catalytic activity">
    <reaction evidence="9 10">
        <text>L-cysteinyl-[protein] + hexadecanoyl-CoA = S-hexadecanoyl-L-cysteinyl-[protein] + CoA</text>
        <dbReference type="Rhea" id="RHEA:36683"/>
        <dbReference type="Rhea" id="RHEA-COMP:10131"/>
        <dbReference type="Rhea" id="RHEA-COMP:11032"/>
        <dbReference type="ChEBI" id="CHEBI:29950"/>
        <dbReference type="ChEBI" id="CHEBI:57287"/>
        <dbReference type="ChEBI" id="CHEBI:57379"/>
        <dbReference type="ChEBI" id="CHEBI:74151"/>
        <dbReference type="EC" id="2.3.1.225"/>
    </reaction>
</comment>